<dbReference type="InParanoid" id="A0A409XR01"/>
<accession>A0A409XR01</accession>
<keyword evidence="2" id="KW-1185">Reference proteome</keyword>
<protein>
    <submittedName>
        <fullName evidence="1">Uncharacterized protein</fullName>
    </submittedName>
</protein>
<reference evidence="1 2" key="1">
    <citation type="journal article" date="2018" name="Evol. Lett.">
        <title>Horizontal gene cluster transfer increased hallucinogenic mushroom diversity.</title>
        <authorList>
            <person name="Reynolds H.T."/>
            <person name="Vijayakumar V."/>
            <person name="Gluck-Thaler E."/>
            <person name="Korotkin H.B."/>
            <person name="Matheny P.B."/>
            <person name="Slot J.C."/>
        </authorList>
    </citation>
    <scope>NUCLEOTIDE SEQUENCE [LARGE SCALE GENOMIC DNA]</scope>
    <source>
        <strain evidence="1 2">2631</strain>
    </source>
</reference>
<organism evidence="1 2">
    <name type="scientific">Psilocybe cyanescens</name>
    <dbReference type="NCBI Taxonomy" id="93625"/>
    <lineage>
        <taxon>Eukaryota</taxon>
        <taxon>Fungi</taxon>
        <taxon>Dikarya</taxon>
        <taxon>Basidiomycota</taxon>
        <taxon>Agaricomycotina</taxon>
        <taxon>Agaricomycetes</taxon>
        <taxon>Agaricomycetidae</taxon>
        <taxon>Agaricales</taxon>
        <taxon>Agaricineae</taxon>
        <taxon>Strophariaceae</taxon>
        <taxon>Psilocybe</taxon>
    </lineage>
</organism>
<dbReference type="Proteomes" id="UP000283269">
    <property type="component" value="Unassembled WGS sequence"/>
</dbReference>
<evidence type="ECO:0000313" key="1">
    <source>
        <dbReference type="EMBL" id="PPQ93141.1"/>
    </source>
</evidence>
<gene>
    <name evidence="1" type="ORF">CVT25_003523</name>
</gene>
<dbReference type="EMBL" id="NHYD01000842">
    <property type="protein sequence ID" value="PPQ93141.1"/>
    <property type="molecule type" value="Genomic_DNA"/>
</dbReference>
<dbReference type="AlphaFoldDB" id="A0A409XR01"/>
<name>A0A409XR01_PSICY</name>
<sequence>MLKPHHEDSTSILDLRELEPITIEVKDLGLVVDILKQQSANGKCCSDELASLNTLTHLSLAIDDDDIGFGISSRD</sequence>
<comment type="caution">
    <text evidence="1">The sequence shown here is derived from an EMBL/GenBank/DDBJ whole genome shotgun (WGS) entry which is preliminary data.</text>
</comment>
<proteinExistence type="predicted"/>
<evidence type="ECO:0000313" key="2">
    <source>
        <dbReference type="Proteomes" id="UP000283269"/>
    </source>
</evidence>